<dbReference type="RefSeq" id="WP_042212535.1">
    <property type="nucleotide sequence ID" value="NZ_CP009285.1"/>
</dbReference>
<name>A0A089LFU5_PAEBO</name>
<dbReference type="AlphaFoldDB" id="A0A089LFU5"/>
<gene>
    <name evidence="5" type="ORF">PBOR_14560</name>
</gene>
<feature type="domain" description="Beta-ketoacyl-[acyl-carrier-protein] synthase III C-terminal" evidence="3">
    <location>
        <begin position="244"/>
        <end position="332"/>
    </location>
</feature>
<dbReference type="Proteomes" id="UP000029518">
    <property type="component" value="Chromosome"/>
</dbReference>
<feature type="domain" description="Beta-ketoacyl-[acyl-carrier-protein] synthase III N-terminal" evidence="4">
    <location>
        <begin position="111"/>
        <end position="190"/>
    </location>
</feature>
<dbReference type="EMBL" id="CP009285">
    <property type="protein sequence ID" value="AIQ58013.1"/>
    <property type="molecule type" value="Genomic_DNA"/>
</dbReference>
<reference evidence="5" key="1">
    <citation type="submission" date="2014-08" db="EMBL/GenBank/DDBJ databases">
        <title>Comparative genomics of the Paenibacillus odorifer group.</title>
        <authorList>
            <person name="den Bakker H.C."/>
            <person name="Tsai Y.-C.Y.-C."/>
            <person name="Martin N."/>
            <person name="Korlach J."/>
            <person name="Wiedmann M."/>
        </authorList>
    </citation>
    <scope>NUCLEOTIDE SEQUENCE [LARGE SCALE GENOMIC DNA]</scope>
    <source>
        <strain evidence="5">DSM 13188</strain>
    </source>
</reference>
<proteinExistence type="predicted"/>
<dbReference type="SUPFAM" id="SSF53901">
    <property type="entry name" value="Thiolase-like"/>
    <property type="match status" value="1"/>
</dbReference>
<accession>A0A089LFU5</accession>
<evidence type="ECO:0000313" key="5">
    <source>
        <dbReference type="EMBL" id="AIQ58013.1"/>
    </source>
</evidence>
<keyword evidence="6" id="KW-1185">Reference proteome</keyword>
<evidence type="ECO:0000259" key="3">
    <source>
        <dbReference type="Pfam" id="PF08541"/>
    </source>
</evidence>
<evidence type="ECO:0000313" key="6">
    <source>
        <dbReference type="Proteomes" id="UP000029518"/>
    </source>
</evidence>
<dbReference type="PANTHER" id="PTHR34069">
    <property type="entry name" value="3-OXOACYL-[ACYL-CARRIER-PROTEIN] SYNTHASE 3"/>
    <property type="match status" value="1"/>
</dbReference>
<dbReference type="OrthoDB" id="9815506at2"/>
<dbReference type="HOGENOM" id="CLU_039592_4_2_9"/>
<dbReference type="NCBIfam" id="NF006829">
    <property type="entry name" value="PRK09352.1"/>
    <property type="match status" value="1"/>
</dbReference>
<keyword evidence="1 5" id="KW-0808">Transferase</keyword>
<dbReference type="InterPro" id="IPR013747">
    <property type="entry name" value="ACP_syn_III_C"/>
</dbReference>
<dbReference type="CDD" id="cd00830">
    <property type="entry name" value="KAS_III"/>
    <property type="match status" value="1"/>
</dbReference>
<dbReference type="EC" id="2.3.1.41" evidence="5"/>
<protein>
    <submittedName>
        <fullName evidence="5">3-oxoacyl-ACP synthase</fullName>
        <ecNumber evidence="5">2.3.1.41</ecNumber>
    </submittedName>
</protein>
<dbReference type="GO" id="GO:0004315">
    <property type="term" value="F:3-oxoacyl-[acyl-carrier-protein] synthase activity"/>
    <property type="evidence" value="ECO:0007669"/>
    <property type="project" value="UniProtKB-EC"/>
</dbReference>
<sequence length="333" mass="35116">MQLRHVKIKGTGKYLPEREISDAELDVVLGTPAGWVNKITGVGVRHYAGEGETASFMGARAAEAALADAGLSFEDIDCLVCTSGTKEQPLPSTAVFIQQAMGQADSGVPAFDIDATCLSFLVGLDVMSYMVEAGRYKNVLLIATEIASAGLNWEDKESSALFGDGAAAAVIGPAEAGDASGILHASLKTYSSGARYSEIAGGGTRLHAQKFTAENAVPYLFHMDGQAIFRKASKLLPDFLSEMLSATGNQMDDFSLVIPHQGSAMAMRLLRKKLGIAEDRFLDNTAGHGNTIAASIPMGLHEAIRQGRITRGDRIMLIGTAAGLSLGGMIIDY</sequence>
<dbReference type="GO" id="GO:0006633">
    <property type="term" value="P:fatty acid biosynthetic process"/>
    <property type="evidence" value="ECO:0007669"/>
    <property type="project" value="InterPro"/>
</dbReference>
<dbReference type="InterPro" id="IPR013751">
    <property type="entry name" value="ACP_syn_III_N"/>
</dbReference>
<dbReference type="GO" id="GO:0044550">
    <property type="term" value="P:secondary metabolite biosynthetic process"/>
    <property type="evidence" value="ECO:0007669"/>
    <property type="project" value="TreeGrafter"/>
</dbReference>
<dbReference type="PANTHER" id="PTHR34069:SF2">
    <property type="entry name" value="BETA-KETOACYL-[ACYL-CARRIER-PROTEIN] SYNTHASE III"/>
    <property type="match status" value="1"/>
</dbReference>
<evidence type="ECO:0000256" key="1">
    <source>
        <dbReference type="ARBA" id="ARBA00022679"/>
    </source>
</evidence>
<evidence type="ECO:0000256" key="2">
    <source>
        <dbReference type="ARBA" id="ARBA00023315"/>
    </source>
</evidence>
<evidence type="ECO:0000259" key="4">
    <source>
        <dbReference type="Pfam" id="PF08545"/>
    </source>
</evidence>
<dbReference type="Pfam" id="PF08545">
    <property type="entry name" value="ACP_syn_III"/>
    <property type="match status" value="1"/>
</dbReference>
<dbReference type="Pfam" id="PF08541">
    <property type="entry name" value="ACP_syn_III_C"/>
    <property type="match status" value="1"/>
</dbReference>
<keyword evidence="2 5" id="KW-0012">Acyltransferase</keyword>
<dbReference type="Gene3D" id="3.40.47.10">
    <property type="match status" value="1"/>
</dbReference>
<dbReference type="KEGG" id="pbd:PBOR_14560"/>
<organism evidence="5 6">
    <name type="scientific">Paenibacillus borealis</name>
    <dbReference type="NCBI Taxonomy" id="160799"/>
    <lineage>
        <taxon>Bacteria</taxon>
        <taxon>Bacillati</taxon>
        <taxon>Bacillota</taxon>
        <taxon>Bacilli</taxon>
        <taxon>Bacillales</taxon>
        <taxon>Paenibacillaceae</taxon>
        <taxon>Paenibacillus</taxon>
    </lineage>
</organism>
<dbReference type="NCBIfam" id="NF005541">
    <property type="entry name" value="PRK07204.1"/>
    <property type="match status" value="1"/>
</dbReference>
<dbReference type="InterPro" id="IPR016039">
    <property type="entry name" value="Thiolase-like"/>
</dbReference>